<feature type="transmembrane region" description="Helical" evidence="8">
    <location>
        <begin position="70"/>
        <end position="97"/>
    </location>
</feature>
<dbReference type="STRING" id="1121291.SAMN02745134_01804"/>
<keyword evidence="3 9" id="KW-0328">Glycosyltransferase</keyword>
<feature type="transmembrane region" description="Helical" evidence="8">
    <location>
        <begin position="109"/>
        <end position="140"/>
    </location>
</feature>
<dbReference type="RefSeq" id="WP_084115303.1">
    <property type="nucleotide sequence ID" value="NZ_FWXH01000005.1"/>
</dbReference>
<keyword evidence="7 8" id="KW-0472">Membrane</keyword>
<comment type="subcellular location">
    <subcellularLocation>
        <location evidence="1">Cell membrane</location>
        <topology evidence="1">Multi-pass membrane protein</topology>
    </subcellularLocation>
</comment>
<reference evidence="9 10" key="1">
    <citation type="submission" date="2017-04" db="EMBL/GenBank/DDBJ databases">
        <authorList>
            <person name="Afonso C.L."/>
            <person name="Miller P.J."/>
            <person name="Scott M.A."/>
            <person name="Spackman E."/>
            <person name="Goraichik I."/>
            <person name="Dimitrov K.M."/>
            <person name="Suarez D.L."/>
            <person name="Swayne D.E."/>
        </authorList>
    </citation>
    <scope>NUCLEOTIDE SEQUENCE [LARGE SCALE GENOMIC DNA]</scope>
    <source>
        <strain evidence="9 10">DSM 12555</strain>
    </source>
</reference>
<feature type="transmembrane region" description="Helical" evidence="8">
    <location>
        <begin position="191"/>
        <end position="210"/>
    </location>
</feature>
<evidence type="ECO:0000256" key="1">
    <source>
        <dbReference type="ARBA" id="ARBA00004651"/>
    </source>
</evidence>
<feature type="transmembrane region" description="Helical" evidence="8">
    <location>
        <begin position="323"/>
        <end position="348"/>
    </location>
</feature>
<evidence type="ECO:0000256" key="5">
    <source>
        <dbReference type="ARBA" id="ARBA00022692"/>
    </source>
</evidence>
<dbReference type="PANTHER" id="PTHR33908:SF11">
    <property type="entry name" value="MEMBRANE PROTEIN"/>
    <property type="match status" value="1"/>
</dbReference>
<gene>
    <name evidence="9" type="ORF">SAMN02745134_01804</name>
</gene>
<keyword evidence="4 9" id="KW-0808">Transferase</keyword>
<feature type="transmembrane region" description="Helical" evidence="8">
    <location>
        <begin position="152"/>
        <end position="179"/>
    </location>
</feature>
<dbReference type="PANTHER" id="PTHR33908">
    <property type="entry name" value="MANNOSYLTRANSFERASE YKCB-RELATED"/>
    <property type="match status" value="1"/>
</dbReference>
<feature type="transmembrane region" description="Helical" evidence="8">
    <location>
        <begin position="7"/>
        <end position="26"/>
    </location>
</feature>
<dbReference type="Proteomes" id="UP000192468">
    <property type="component" value="Unassembled WGS sequence"/>
</dbReference>
<evidence type="ECO:0000256" key="6">
    <source>
        <dbReference type="ARBA" id="ARBA00022989"/>
    </source>
</evidence>
<feature type="transmembrane region" description="Helical" evidence="8">
    <location>
        <begin position="384"/>
        <end position="401"/>
    </location>
</feature>
<evidence type="ECO:0000313" key="9">
    <source>
        <dbReference type="EMBL" id="SMC23200.1"/>
    </source>
</evidence>
<keyword evidence="6 8" id="KW-1133">Transmembrane helix</keyword>
<keyword evidence="10" id="KW-1185">Reference proteome</keyword>
<name>A0A1W1XGX5_9CLOT</name>
<keyword evidence="2" id="KW-1003">Cell membrane</keyword>
<accession>A0A1W1XGX5</accession>
<dbReference type="AlphaFoldDB" id="A0A1W1XGX5"/>
<dbReference type="EMBL" id="FWXH01000005">
    <property type="protein sequence ID" value="SMC23200.1"/>
    <property type="molecule type" value="Genomic_DNA"/>
</dbReference>
<evidence type="ECO:0000256" key="2">
    <source>
        <dbReference type="ARBA" id="ARBA00022475"/>
    </source>
</evidence>
<feature type="transmembrane region" description="Helical" evidence="8">
    <location>
        <begin position="360"/>
        <end position="378"/>
    </location>
</feature>
<proteinExistence type="predicted"/>
<dbReference type="GO" id="GO:0005886">
    <property type="term" value="C:plasma membrane"/>
    <property type="evidence" value="ECO:0007669"/>
    <property type="project" value="UniProtKB-SubCell"/>
</dbReference>
<dbReference type="OrthoDB" id="136232at2"/>
<dbReference type="InterPro" id="IPR050297">
    <property type="entry name" value="LipidA_mod_glycosyltrf_83"/>
</dbReference>
<evidence type="ECO:0000256" key="8">
    <source>
        <dbReference type="SAM" id="Phobius"/>
    </source>
</evidence>
<evidence type="ECO:0000256" key="3">
    <source>
        <dbReference type="ARBA" id="ARBA00022676"/>
    </source>
</evidence>
<keyword evidence="5 8" id="KW-0812">Transmembrane</keyword>
<dbReference type="GO" id="GO:0016763">
    <property type="term" value="F:pentosyltransferase activity"/>
    <property type="evidence" value="ECO:0007669"/>
    <property type="project" value="TreeGrafter"/>
</dbReference>
<sequence>MKFFKQNYYKIVTAVAILLSILWIIFVNSKPYSDFSYYNNVAKQVANGGQWGDTYTSVGYSIVLGFVYKIFGSGIMVAKVFNLVLTFLSYVILYRLLKKMHISEGRKKFIYTVFVFFPNNIFYNSLLGTEILFTTILLIITLIYFSDVRYKYIIIGILTGINAMIKPFFMVFFFAIILLEVINKRKFLVPLRNGIIVLLLSLITIAPWCYRNTKLVGETTFISNNGGIVLYINNNSQNKLGRWMAASNVENSIVNKKEYIKANATEKNKMLSKAAKKWIIGHPLQFVELGFKRLVNTYLVPDDLNFTFYEAGLSDGIKNILMIIYSLIKYIVFIPAIIIIILSTVKVIIDIINKREIENFKLYGLICFYMVSCTYFITEGQGRYSFPIIFIMIYFFSRIFFRSNRYE</sequence>
<evidence type="ECO:0000256" key="4">
    <source>
        <dbReference type="ARBA" id="ARBA00022679"/>
    </source>
</evidence>
<organism evidence="9 10">
    <name type="scientific">Clostridium acidisoli DSM 12555</name>
    <dbReference type="NCBI Taxonomy" id="1121291"/>
    <lineage>
        <taxon>Bacteria</taxon>
        <taxon>Bacillati</taxon>
        <taxon>Bacillota</taxon>
        <taxon>Clostridia</taxon>
        <taxon>Eubacteriales</taxon>
        <taxon>Clostridiaceae</taxon>
        <taxon>Clostridium</taxon>
    </lineage>
</organism>
<protein>
    <submittedName>
        <fullName evidence="9">Dolichyl-phosphate-mannose-protein mannosyltransferase</fullName>
    </submittedName>
</protein>
<evidence type="ECO:0000313" key="10">
    <source>
        <dbReference type="Proteomes" id="UP000192468"/>
    </source>
</evidence>
<dbReference type="GO" id="GO:0009103">
    <property type="term" value="P:lipopolysaccharide biosynthetic process"/>
    <property type="evidence" value="ECO:0007669"/>
    <property type="project" value="UniProtKB-ARBA"/>
</dbReference>
<evidence type="ECO:0000256" key="7">
    <source>
        <dbReference type="ARBA" id="ARBA00023136"/>
    </source>
</evidence>